<dbReference type="AlphaFoldDB" id="A0A6P6SKI5"/>
<comment type="similarity">
    <text evidence="2">Belongs to the major facilitator superfamily. Proton-dependent oligopeptide transporter (POT/PTR) (TC 2.A.17) family.</text>
</comment>
<sequence length="551" mass="61261">MMVLNPLIRSVFNLVALAWADILIAYAMWMLMIYLTDVWKLAFTHSAGIINVYMGLTGIMPLFMQFIADTVMGNYWMLLFSSLAYCTGMGFLTMSTPPVLSKLTGTCGSYEPECIGDTQHILFYAALALIAVGTAGHVTSLASFLGEQLMDAIENISTRSIISAYIGNIVTFFVSVVAVLGLPYIKPWSLHFGIPTICILVATIIFLSGSRTYTYVGPQGSHLTMVLRVLVAAASKLFRRHPADRYELHGMSDCPLPRTRFLRCLDKAALVLPDQSLEQQQNNRWRLCTVTEVEATKLIIDLIPMAISFIFLGLLSSLGYTYFIEQAKNMNHKVGSLAIPLTIFFWFYIQAKMYFPALYFSVSGLFCGFNTRTVAPVIGIMVSMVLGALCCVTAAKVESHRLHVVKSHGLPDKPDERIPLSVFWLLPQFILLGAVEGMFEISAAAFFDLYFTPALNRYMLLFGCVVHGLGCIGSILSVSAVGKVSERGGMPSWFQDTLNKSRLDNYYWFLCCLCAINLVLYVVIRFWYACRSTDAQDQDDSEDSSCCCCCC</sequence>
<organism evidence="8 9">
    <name type="scientific">Coffea arabica</name>
    <name type="common">Arabian coffee</name>
    <dbReference type="NCBI Taxonomy" id="13443"/>
    <lineage>
        <taxon>Eukaryota</taxon>
        <taxon>Viridiplantae</taxon>
        <taxon>Streptophyta</taxon>
        <taxon>Embryophyta</taxon>
        <taxon>Tracheophyta</taxon>
        <taxon>Spermatophyta</taxon>
        <taxon>Magnoliopsida</taxon>
        <taxon>eudicotyledons</taxon>
        <taxon>Gunneridae</taxon>
        <taxon>Pentapetalae</taxon>
        <taxon>asterids</taxon>
        <taxon>lamiids</taxon>
        <taxon>Gentianales</taxon>
        <taxon>Rubiaceae</taxon>
        <taxon>Ixoroideae</taxon>
        <taxon>Gardenieae complex</taxon>
        <taxon>Bertiereae - Coffeeae clade</taxon>
        <taxon>Coffeeae</taxon>
        <taxon>Coffea</taxon>
    </lineage>
</organism>
<feature type="transmembrane region" description="Helical" evidence="7">
    <location>
        <begin position="41"/>
        <end position="63"/>
    </location>
</feature>
<keyword evidence="4 7" id="KW-1133">Transmembrane helix</keyword>
<evidence type="ECO:0000256" key="2">
    <source>
        <dbReference type="ARBA" id="ARBA00005982"/>
    </source>
</evidence>
<dbReference type="OrthoDB" id="1181826at2759"/>
<feature type="transmembrane region" description="Helical" evidence="7">
    <location>
        <begin position="459"/>
        <end position="485"/>
    </location>
</feature>
<dbReference type="RefSeq" id="XP_027066389.1">
    <property type="nucleotide sequence ID" value="XM_027210588.2"/>
</dbReference>
<protein>
    <submittedName>
        <fullName evidence="9">Protein NRT1/ PTR FAMILY 5.5-like isoform X1</fullName>
    </submittedName>
</protein>
<keyword evidence="8" id="KW-1185">Reference proteome</keyword>
<dbReference type="SUPFAM" id="SSF103473">
    <property type="entry name" value="MFS general substrate transporter"/>
    <property type="match status" value="1"/>
</dbReference>
<feature type="transmembrane region" description="Helical" evidence="7">
    <location>
        <begin position="12"/>
        <end position="35"/>
    </location>
</feature>
<gene>
    <name evidence="9" type="primary">LOC113692220</name>
</gene>
<keyword evidence="3 7" id="KW-0812">Transmembrane</keyword>
<dbReference type="InterPro" id="IPR036259">
    <property type="entry name" value="MFS_trans_sf"/>
</dbReference>
<evidence type="ECO:0000256" key="6">
    <source>
        <dbReference type="ARBA" id="ARBA00044504"/>
    </source>
</evidence>
<name>A0A6P6SKI5_COFAR</name>
<feature type="transmembrane region" description="Helical" evidence="7">
    <location>
        <begin position="165"/>
        <end position="184"/>
    </location>
</feature>
<proteinExistence type="inferred from homology"/>
<evidence type="ECO:0000256" key="4">
    <source>
        <dbReference type="ARBA" id="ARBA00022989"/>
    </source>
</evidence>
<dbReference type="Pfam" id="PF00854">
    <property type="entry name" value="PTR2"/>
    <property type="match status" value="1"/>
</dbReference>
<dbReference type="GO" id="GO:0022857">
    <property type="term" value="F:transmembrane transporter activity"/>
    <property type="evidence" value="ECO:0007669"/>
    <property type="project" value="InterPro"/>
</dbReference>
<feature type="transmembrane region" description="Helical" evidence="7">
    <location>
        <begin position="506"/>
        <end position="528"/>
    </location>
</feature>
<reference evidence="9" key="2">
    <citation type="submission" date="2025-08" db="UniProtKB">
        <authorList>
            <consortium name="RefSeq"/>
        </authorList>
    </citation>
    <scope>IDENTIFICATION</scope>
    <source>
        <tissue evidence="9">Leaves</tissue>
    </source>
</reference>
<accession>A0A6P6SKI5</accession>
<comment type="similarity">
    <text evidence="6">Belongs to the major facilitator superfamily. Phosphate:H(+) symporter (TC 2.A.1.9) family.</text>
</comment>
<evidence type="ECO:0000256" key="5">
    <source>
        <dbReference type="ARBA" id="ARBA00023136"/>
    </source>
</evidence>
<feature type="transmembrane region" description="Helical" evidence="7">
    <location>
        <begin position="375"/>
        <end position="397"/>
    </location>
</feature>
<dbReference type="GeneID" id="113692220"/>
<feature type="transmembrane region" description="Helical" evidence="7">
    <location>
        <begin position="335"/>
        <end position="355"/>
    </location>
</feature>
<dbReference type="InterPro" id="IPR000109">
    <property type="entry name" value="POT_fam"/>
</dbReference>
<evidence type="ECO:0000256" key="1">
    <source>
        <dbReference type="ARBA" id="ARBA00004141"/>
    </source>
</evidence>
<evidence type="ECO:0000313" key="9">
    <source>
        <dbReference type="RefSeq" id="XP_027066389.1"/>
    </source>
</evidence>
<feature type="transmembrane region" description="Helical" evidence="7">
    <location>
        <begin position="190"/>
        <end position="208"/>
    </location>
</feature>
<dbReference type="GO" id="GO:0016020">
    <property type="term" value="C:membrane"/>
    <property type="evidence" value="ECO:0007669"/>
    <property type="project" value="UniProtKB-SubCell"/>
</dbReference>
<reference evidence="8" key="1">
    <citation type="journal article" date="2025" name="Foods">
        <title>Unveiling the Microbial Signatures of Arabica Coffee Cherries: Insights into Ripeness Specific Diversity, Functional Traits, and Implications for Quality and Safety.</title>
        <authorList>
            <consortium name="RefSeq"/>
            <person name="Tenea G.N."/>
            <person name="Cifuentes V."/>
            <person name="Reyes P."/>
            <person name="Cevallos-Vallejos M."/>
        </authorList>
    </citation>
    <scope>NUCLEOTIDE SEQUENCE [LARGE SCALE GENOMIC DNA]</scope>
</reference>
<feature type="transmembrane region" description="Helical" evidence="7">
    <location>
        <begin position="121"/>
        <end position="145"/>
    </location>
</feature>
<dbReference type="Gene3D" id="1.20.1250.20">
    <property type="entry name" value="MFS general substrate transporter like domains"/>
    <property type="match status" value="1"/>
</dbReference>
<evidence type="ECO:0000256" key="3">
    <source>
        <dbReference type="ARBA" id="ARBA00022692"/>
    </source>
</evidence>
<dbReference type="PANTHER" id="PTHR11654">
    <property type="entry name" value="OLIGOPEPTIDE TRANSPORTER-RELATED"/>
    <property type="match status" value="1"/>
</dbReference>
<dbReference type="Proteomes" id="UP001652660">
    <property type="component" value="Chromosome 6c"/>
</dbReference>
<comment type="subcellular location">
    <subcellularLocation>
        <location evidence="1">Membrane</location>
        <topology evidence="1">Multi-pass membrane protein</topology>
    </subcellularLocation>
</comment>
<evidence type="ECO:0000256" key="7">
    <source>
        <dbReference type="SAM" id="Phobius"/>
    </source>
</evidence>
<feature type="transmembrane region" description="Helical" evidence="7">
    <location>
        <begin position="302"/>
        <end position="323"/>
    </location>
</feature>
<feature type="transmembrane region" description="Helical" evidence="7">
    <location>
        <begin position="75"/>
        <end position="94"/>
    </location>
</feature>
<keyword evidence="5 7" id="KW-0472">Membrane</keyword>
<evidence type="ECO:0000313" key="8">
    <source>
        <dbReference type="Proteomes" id="UP001652660"/>
    </source>
</evidence>